<evidence type="ECO:0000256" key="7">
    <source>
        <dbReference type="ARBA" id="ARBA00023015"/>
    </source>
</evidence>
<dbReference type="PANTHER" id="PTHR33392:SF8">
    <property type="entry name" value="REGULATORY PROTEIN MSRR"/>
    <property type="match status" value="1"/>
</dbReference>
<dbReference type="InterPro" id="IPR004474">
    <property type="entry name" value="LytR_CpsA_psr"/>
</dbReference>
<dbReference type="OrthoDB" id="9782542at2"/>
<evidence type="ECO:0000313" key="15">
    <source>
        <dbReference type="Proteomes" id="UP000434639"/>
    </source>
</evidence>
<dbReference type="EMBL" id="WMIB01000026">
    <property type="protein sequence ID" value="MTH55315.1"/>
    <property type="molecule type" value="Genomic_DNA"/>
</dbReference>
<keyword evidence="9" id="KW-0804">Transcription</keyword>
<dbReference type="PANTHER" id="PTHR33392">
    <property type="entry name" value="POLYISOPRENYL-TEICHOIC ACID--PEPTIDOGLYCAN TEICHOIC ACID TRANSFERASE TAGU"/>
    <property type="match status" value="1"/>
</dbReference>
<keyword evidence="6 12" id="KW-1133">Transmembrane helix</keyword>
<dbReference type="GO" id="GO:0071555">
    <property type="term" value="P:cell wall organization"/>
    <property type="evidence" value="ECO:0007669"/>
    <property type="project" value="UniProtKB-KW"/>
</dbReference>
<dbReference type="GO" id="GO:0005886">
    <property type="term" value="C:plasma membrane"/>
    <property type="evidence" value="ECO:0007669"/>
    <property type="project" value="UniProtKB-SubCell"/>
</dbReference>
<evidence type="ECO:0000259" key="13">
    <source>
        <dbReference type="Pfam" id="PF03816"/>
    </source>
</evidence>
<accession>A0A7X2S8P1</accession>
<dbReference type="Gene3D" id="3.40.630.190">
    <property type="entry name" value="LCP protein"/>
    <property type="match status" value="1"/>
</dbReference>
<reference evidence="14 15" key="1">
    <citation type="journal article" date="2017" name="Int. J. Syst. Evol. Microbiol.">
        <title>Bacillus mangrovi sp. nov., isolated from a sediment sample from a mangrove forest.</title>
        <authorList>
            <person name="Gupta V."/>
            <person name="Singh P.K."/>
            <person name="Korpole S."/>
            <person name="Tanuku N.R.S."/>
            <person name="Pinnaka A.K."/>
        </authorList>
    </citation>
    <scope>NUCLEOTIDE SEQUENCE [LARGE SCALE GENOMIC DNA]</scope>
    <source>
        <strain evidence="14 15">KCTC 33872</strain>
    </source>
</reference>
<keyword evidence="8 12" id="KW-0472">Membrane</keyword>
<evidence type="ECO:0000256" key="5">
    <source>
        <dbReference type="ARBA" id="ARBA00022968"/>
    </source>
</evidence>
<sequence>MIETSRVNRGKKKKHKGKKLKFFFLILLLLIGSGLLYMYVQYQSAFNESNKDTDLHQEKVPFNGVKTKGKVNVLLLGIDSRGEEKSRTDTIMIAQYDTNAKTAKLASIMRDSYVEIPEHGGNKINSAYSIGGAELLRKTIKENFDVDVQYYALVDFEGFSAMIDNAFPDGLEVDVQKRMSKDIGMVIEPGVQQLNGKQALAYVRFRKDAESDFGRIKRQQEILGKVTNELFSLNGIVKAPKLIGTMQPYINTNFDNTQILPLATSYLSNKDEGIQTLRIPVDGAYAPKRYQRAGAVLELDLEKNKNALKEFLGES</sequence>
<evidence type="ECO:0000256" key="6">
    <source>
        <dbReference type="ARBA" id="ARBA00022989"/>
    </source>
</evidence>
<evidence type="ECO:0000256" key="1">
    <source>
        <dbReference type="ARBA" id="ARBA00004401"/>
    </source>
</evidence>
<evidence type="ECO:0000256" key="2">
    <source>
        <dbReference type="ARBA" id="ARBA00006068"/>
    </source>
</evidence>
<evidence type="ECO:0000256" key="8">
    <source>
        <dbReference type="ARBA" id="ARBA00023136"/>
    </source>
</evidence>
<organism evidence="14 15">
    <name type="scientific">Metabacillus mangrovi</name>
    <dbReference type="NCBI Taxonomy" id="1491830"/>
    <lineage>
        <taxon>Bacteria</taxon>
        <taxon>Bacillati</taxon>
        <taxon>Bacillota</taxon>
        <taxon>Bacilli</taxon>
        <taxon>Bacillales</taxon>
        <taxon>Bacillaceae</taxon>
        <taxon>Metabacillus</taxon>
    </lineage>
</organism>
<keyword evidence="5" id="KW-0735">Signal-anchor</keyword>
<feature type="domain" description="Cell envelope-related transcriptional attenuator" evidence="13">
    <location>
        <begin position="87"/>
        <end position="230"/>
    </location>
</feature>
<dbReference type="AlphaFoldDB" id="A0A7X2S8P1"/>
<protein>
    <recommendedName>
        <fullName evidence="11">Regulatory protein MsrR</fullName>
    </recommendedName>
</protein>
<comment type="subcellular location">
    <subcellularLocation>
        <location evidence="1">Cell membrane</location>
        <topology evidence="1">Single-pass type II membrane protein</topology>
    </subcellularLocation>
</comment>
<dbReference type="Pfam" id="PF03816">
    <property type="entry name" value="LytR_cpsA_psr"/>
    <property type="match status" value="1"/>
</dbReference>
<dbReference type="NCBIfam" id="TIGR00350">
    <property type="entry name" value="lytR_cpsA_psr"/>
    <property type="match status" value="1"/>
</dbReference>
<keyword evidence="3" id="KW-1003">Cell membrane</keyword>
<feature type="transmembrane region" description="Helical" evidence="12">
    <location>
        <begin position="20"/>
        <end position="40"/>
    </location>
</feature>
<evidence type="ECO:0000256" key="4">
    <source>
        <dbReference type="ARBA" id="ARBA00022692"/>
    </source>
</evidence>
<evidence type="ECO:0000313" key="14">
    <source>
        <dbReference type="EMBL" id="MTH55315.1"/>
    </source>
</evidence>
<evidence type="ECO:0000256" key="10">
    <source>
        <dbReference type="ARBA" id="ARBA00037178"/>
    </source>
</evidence>
<evidence type="ECO:0000256" key="9">
    <source>
        <dbReference type="ARBA" id="ARBA00023163"/>
    </source>
</evidence>
<dbReference type="RefSeq" id="WP_155113812.1">
    <property type="nucleotide sequence ID" value="NZ_WMIB01000026.1"/>
</dbReference>
<dbReference type="Proteomes" id="UP000434639">
    <property type="component" value="Unassembled WGS sequence"/>
</dbReference>
<comment type="function">
    <text evidence="10">Involved in SarA attenuation. Affects resistance to oxacillin and teicoplanin, as well as the synthesis of virulence factors.</text>
</comment>
<keyword evidence="4 12" id="KW-0812">Transmembrane</keyword>
<evidence type="ECO:0000256" key="11">
    <source>
        <dbReference type="ARBA" id="ARBA00040752"/>
    </source>
</evidence>
<dbReference type="InterPro" id="IPR050922">
    <property type="entry name" value="LytR/CpsA/Psr_CW_biosynth"/>
</dbReference>
<keyword evidence="7" id="KW-0805">Transcription regulation</keyword>
<gene>
    <name evidence="14" type="ORF">GKZ89_18125</name>
</gene>
<comment type="caution">
    <text evidence="14">The sequence shown here is derived from an EMBL/GenBank/DDBJ whole genome shotgun (WGS) entry which is preliminary data.</text>
</comment>
<evidence type="ECO:0000256" key="3">
    <source>
        <dbReference type="ARBA" id="ARBA00022475"/>
    </source>
</evidence>
<keyword evidence="15" id="KW-1185">Reference proteome</keyword>
<name>A0A7X2S8P1_9BACI</name>
<proteinExistence type="inferred from homology"/>
<comment type="similarity">
    <text evidence="2">Belongs to the LytR/CpsA/Psr (LCP) family.</text>
</comment>
<evidence type="ECO:0000256" key="12">
    <source>
        <dbReference type="SAM" id="Phobius"/>
    </source>
</evidence>